<keyword evidence="7" id="KW-1185">Reference proteome</keyword>
<name>A0ABS3J173_9HYPH</name>
<dbReference type="Pfam" id="PF00126">
    <property type="entry name" value="HTH_1"/>
    <property type="match status" value="2"/>
</dbReference>
<dbReference type="RefSeq" id="WP_207349493.1">
    <property type="nucleotide sequence ID" value="NZ_JAFMPY010000004.1"/>
</dbReference>
<dbReference type="InterPro" id="IPR000847">
    <property type="entry name" value="LysR_HTH_N"/>
</dbReference>
<dbReference type="Proteomes" id="UP000664288">
    <property type="component" value="Unassembled WGS sequence"/>
</dbReference>
<dbReference type="PANTHER" id="PTHR30419">
    <property type="entry name" value="HTH-TYPE TRANSCRIPTIONAL REGULATOR YBHD"/>
    <property type="match status" value="1"/>
</dbReference>
<dbReference type="InterPro" id="IPR036390">
    <property type="entry name" value="WH_DNA-bd_sf"/>
</dbReference>
<dbReference type="InterPro" id="IPR050950">
    <property type="entry name" value="HTH-type_LysR_regulators"/>
</dbReference>
<reference evidence="6 7" key="1">
    <citation type="submission" date="2021-03" db="EMBL/GenBank/DDBJ databases">
        <title>Whole genome sequence of Jiella sp. MQZ13P-4.</title>
        <authorList>
            <person name="Tuo L."/>
        </authorList>
    </citation>
    <scope>NUCLEOTIDE SEQUENCE [LARGE SCALE GENOMIC DNA]</scope>
    <source>
        <strain evidence="6 7">MQZ13P-4</strain>
    </source>
</reference>
<dbReference type="EMBL" id="JAFMPY010000004">
    <property type="protein sequence ID" value="MBO0902842.1"/>
    <property type="molecule type" value="Genomic_DNA"/>
</dbReference>
<dbReference type="SUPFAM" id="SSF46785">
    <property type="entry name" value="Winged helix' DNA-binding domain"/>
    <property type="match status" value="2"/>
</dbReference>
<dbReference type="Gene3D" id="1.10.10.10">
    <property type="entry name" value="Winged helix-like DNA-binding domain superfamily/Winged helix DNA-binding domain"/>
    <property type="match status" value="2"/>
</dbReference>
<organism evidence="6 7">
    <name type="scientific">Jiella sonneratiae</name>
    <dbReference type="NCBI Taxonomy" id="2816856"/>
    <lineage>
        <taxon>Bacteria</taxon>
        <taxon>Pseudomonadati</taxon>
        <taxon>Pseudomonadota</taxon>
        <taxon>Alphaproteobacteria</taxon>
        <taxon>Hyphomicrobiales</taxon>
        <taxon>Aurantimonadaceae</taxon>
        <taxon>Jiella</taxon>
    </lineage>
</organism>
<evidence type="ECO:0000256" key="4">
    <source>
        <dbReference type="ARBA" id="ARBA00023163"/>
    </source>
</evidence>
<evidence type="ECO:0000259" key="5">
    <source>
        <dbReference type="PROSITE" id="PS50931"/>
    </source>
</evidence>
<evidence type="ECO:0000256" key="1">
    <source>
        <dbReference type="ARBA" id="ARBA00009437"/>
    </source>
</evidence>
<protein>
    <submittedName>
        <fullName evidence="6">LysR family transcriptional regulator</fullName>
    </submittedName>
</protein>
<evidence type="ECO:0000256" key="3">
    <source>
        <dbReference type="ARBA" id="ARBA00023125"/>
    </source>
</evidence>
<feature type="domain" description="HTH lysR-type" evidence="5">
    <location>
        <begin position="116"/>
        <end position="169"/>
    </location>
</feature>
<sequence length="410" mass="45668">MFVDGTKREAGRPSLRQLLYFEAIARLGSLKRASEELHVTQPALTYSLLRLETLLGCQLFDRQAGGSFPTREGEVFLLRVERALRFLRSALEGSSPGRDGDTARRGLLLRSLTGPQLSALVAIDAQQSFRHAAEELGISPSALNKHARDLELLVGQELFLAASSGRTTSRFGKRMAGRVRLALREVDAGWEETADFNAVAASSIVIGMLPISAARLVSIAIEGLAESFPNASIKVLEGPFESLEHWLRSGQIDVIVTTLRSDRDLRELHQHALFPVPYSLVARRNHPLAARSDIRDVEICDYEWILPRLGTPRRAAAEQLFARLRVRPRAQVETSSLTLTQRLLLGGDRITIFSREQSLHGDEVDALTTLDYQVPGSNRMLGTITRIDWLPTAPQRCFLDRVRACRYQDL</sequence>
<comment type="similarity">
    <text evidence="1">Belongs to the LysR transcriptional regulatory family.</text>
</comment>
<dbReference type="PRINTS" id="PR00039">
    <property type="entry name" value="HTHLYSR"/>
</dbReference>
<gene>
    <name evidence="6" type="ORF">J1C47_04260</name>
</gene>
<feature type="domain" description="HTH lysR-type" evidence="5">
    <location>
        <begin position="13"/>
        <end position="70"/>
    </location>
</feature>
<keyword evidence="4" id="KW-0804">Transcription</keyword>
<dbReference type="Pfam" id="PF03466">
    <property type="entry name" value="LysR_substrate"/>
    <property type="match status" value="1"/>
</dbReference>
<evidence type="ECO:0000313" key="7">
    <source>
        <dbReference type="Proteomes" id="UP000664288"/>
    </source>
</evidence>
<keyword evidence="2" id="KW-0805">Transcription regulation</keyword>
<keyword evidence="3" id="KW-0238">DNA-binding</keyword>
<evidence type="ECO:0000313" key="6">
    <source>
        <dbReference type="EMBL" id="MBO0902842.1"/>
    </source>
</evidence>
<dbReference type="Gene3D" id="3.40.190.290">
    <property type="match status" value="1"/>
</dbReference>
<accession>A0ABS3J173</accession>
<dbReference type="PROSITE" id="PS50931">
    <property type="entry name" value="HTH_LYSR"/>
    <property type="match status" value="2"/>
</dbReference>
<proteinExistence type="inferred from homology"/>
<comment type="caution">
    <text evidence="6">The sequence shown here is derived from an EMBL/GenBank/DDBJ whole genome shotgun (WGS) entry which is preliminary data.</text>
</comment>
<dbReference type="PANTHER" id="PTHR30419:SF8">
    <property type="entry name" value="NITROGEN ASSIMILATION TRANSCRIPTIONAL ACTIVATOR-RELATED"/>
    <property type="match status" value="1"/>
</dbReference>
<evidence type="ECO:0000256" key="2">
    <source>
        <dbReference type="ARBA" id="ARBA00023015"/>
    </source>
</evidence>
<dbReference type="InterPro" id="IPR036388">
    <property type="entry name" value="WH-like_DNA-bd_sf"/>
</dbReference>
<dbReference type="InterPro" id="IPR005119">
    <property type="entry name" value="LysR_subst-bd"/>
</dbReference>
<dbReference type="SUPFAM" id="SSF53850">
    <property type="entry name" value="Periplasmic binding protein-like II"/>
    <property type="match status" value="1"/>
</dbReference>